<dbReference type="EMBL" id="JBFMKM010000016">
    <property type="protein sequence ID" value="KAL1297506.1"/>
    <property type="molecule type" value="Genomic_DNA"/>
</dbReference>
<evidence type="ECO:0000313" key="15">
    <source>
        <dbReference type="EMBL" id="KAL1297506.1"/>
    </source>
</evidence>
<evidence type="ECO:0000256" key="7">
    <source>
        <dbReference type="ARBA" id="ARBA00022714"/>
    </source>
</evidence>
<evidence type="ECO:0000256" key="6">
    <source>
        <dbReference type="ARBA" id="ARBA00014931"/>
    </source>
</evidence>
<name>A0ABR3P498_9PEZI</name>
<comment type="catalytic activity">
    <reaction evidence="13">
        <text>choline + 2 reduced [2Fe-2S]-[ferredoxin] + O2 + 2 H(+) = betaine aldehyde hydrate + 2 oxidized [2Fe-2S]-[ferredoxin] + H2O</text>
        <dbReference type="Rhea" id="RHEA:17769"/>
        <dbReference type="Rhea" id="RHEA-COMP:10000"/>
        <dbReference type="Rhea" id="RHEA-COMP:10001"/>
        <dbReference type="ChEBI" id="CHEBI:15354"/>
        <dbReference type="ChEBI" id="CHEBI:15377"/>
        <dbReference type="ChEBI" id="CHEBI:15378"/>
        <dbReference type="ChEBI" id="CHEBI:15379"/>
        <dbReference type="ChEBI" id="CHEBI:15870"/>
        <dbReference type="ChEBI" id="CHEBI:33737"/>
        <dbReference type="ChEBI" id="CHEBI:33738"/>
        <dbReference type="EC" id="1.14.15.7"/>
    </reaction>
</comment>
<dbReference type="InterPro" id="IPR015879">
    <property type="entry name" value="Ring_hydroxy_dOase_asu_C_dom"/>
</dbReference>
<dbReference type="PROSITE" id="PS51296">
    <property type="entry name" value="RIESKE"/>
    <property type="match status" value="1"/>
</dbReference>
<keyword evidence="11" id="KW-0411">Iron-sulfur</keyword>
<evidence type="ECO:0000256" key="4">
    <source>
        <dbReference type="ARBA" id="ARBA00010848"/>
    </source>
</evidence>
<dbReference type="RefSeq" id="XP_069197188.1">
    <property type="nucleotide sequence ID" value="XM_069344751.1"/>
</dbReference>
<comment type="function">
    <text evidence="2">Catalyzes the first step of the osmoprotectant glycine betaine synthesis.</text>
</comment>
<dbReference type="Pfam" id="PF00355">
    <property type="entry name" value="Rieske"/>
    <property type="match status" value="1"/>
</dbReference>
<dbReference type="Gene3D" id="3.90.380.10">
    <property type="entry name" value="Naphthalene 1,2-dioxygenase Alpha Subunit, Chain A, domain 1"/>
    <property type="match status" value="2"/>
</dbReference>
<organism evidence="15 16">
    <name type="scientific">Neodothiora populina</name>
    <dbReference type="NCBI Taxonomy" id="2781224"/>
    <lineage>
        <taxon>Eukaryota</taxon>
        <taxon>Fungi</taxon>
        <taxon>Dikarya</taxon>
        <taxon>Ascomycota</taxon>
        <taxon>Pezizomycotina</taxon>
        <taxon>Dothideomycetes</taxon>
        <taxon>Dothideomycetidae</taxon>
        <taxon>Dothideales</taxon>
        <taxon>Dothioraceae</taxon>
        <taxon>Neodothiora</taxon>
    </lineage>
</organism>
<evidence type="ECO:0000256" key="8">
    <source>
        <dbReference type="ARBA" id="ARBA00022723"/>
    </source>
</evidence>
<gene>
    <name evidence="15" type="ORF">AAFC00_005024</name>
</gene>
<feature type="domain" description="Rieske" evidence="14">
    <location>
        <begin position="45"/>
        <end position="154"/>
    </location>
</feature>
<evidence type="ECO:0000256" key="10">
    <source>
        <dbReference type="ARBA" id="ARBA00023004"/>
    </source>
</evidence>
<evidence type="ECO:0000256" key="11">
    <source>
        <dbReference type="ARBA" id="ARBA00023014"/>
    </source>
</evidence>
<evidence type="ECO:0000256" key="12">
    <source>
        <dbReference type="ARBA" id="ARBA00023027"/>
    </source>
</evidence>
<evidence type="ECO:0000256" key="13">
    <source>
        <dbReference type="ARBA" id="ARBA00049097"/>
    </source>
</evidence>
<evidence type="ECO:0000259" key="14">
    <source>
        <dbReference type="PROSITE" id="PS51296"/>
    </source>
</evidence>
<dbReference type="PROSITE" id="PS00570">
    <property type="entry name" value="RING_HYDROXYL_ALPHA"/>
    <property type="match status" value="1"/>
</dbReference>
<comment type="pathway">
    <text evidence="3">Amine and polyamine biosynthesis; betaine biosynthesis via choline pathway; betaine aldehyde from choline (monooxygenase route): step 1/1.</text>
</comment>
<sequence length="410" mass="47503">MWRLFSRGSQEEQAKEEAPRSLPASWYRSPEMYQLERRAIFSKNWLILTHSLRFRQAGDYMSFSQANISFFLVRDRDGKINGFHNVCRHRAYPVVQAQSGNSSILSCKYHGWSYGLKGNLSKAPRFETVKDFDKSQQSLLPIHVHVDKAGFIWVNLQAGEPEIKWEDRFRGVDEQPNFAQFDIGEEFTFDHYWEMDVNANWKALIDNYNECYHCATSHPLIAGVSDLTKYRVEPKDGHMQHHIFNKNATDAQFRRAITFFYPTTSVTITDNFFYIQRMLPVTATTSKIEYEVYRHKNATDEEFANINAFYKQVLEEDKDLCTAAQENLNSGVFVNGELHPDKESGPIYFQNSVRSAVMEHRKMEEQLGGQQIWPALPKPANGDTSKTSEEEMFCSKLEASSCMSKPELAW</sequence>
<evidence type="ECO:0000256" key="2">
    <source>
        <dbReference type="ARBA" id="ARBA00002149"/>
    </source>
</evidence>
<comment type="similarity">
    <text evidence="4">Belongs to the choline monooxygenase family.</text>
</comment>
<keyword evidence="10" id="KW-0408">Iron</keyword>
<keyword evidence="7" id="KW-0001">2Fe-2S</keyword>
<evidence type="ECO:0000256" key="1">
    <source>
        <dbReference type="ARBA" id="ARBA00001962"/>
    </source>
</evidence>
<reference evidence="15 16" key="1">
    <citation type="submission" date="2024-07" db="EMBL/GenBank/DDBJ databases">
        <title>Draft sequence of the Neodothiora populina.</title>
        <authorList>
            <person name="Drown D.D."/>
            <person name="Schuette U.S."/>
            <person name="Buechlein A.B."/>
            <person name="Rusch D.R."/>
            <person name="Winton L.W."/>
            <person name="Adams G.A."/>
        </authorList>
    </citation>
    <scope>NUCLEOTIDE SEQUENCE [LARGE SCALE GENOMIC DNA]</scope>
    <source>
        <strain evidence="15 16">CPC 39397</strain>
    </source>
</reference>
<protein>
    <recommendedName>
        <fullName evidence="6">Choline monooxygenase, chloroplastic</fullName>
        <ecNumber evidence="5">1.14.15.7</ecNumber>
    </recommendedName>
</protein>
<dbReference type="InterPro" id="IPR017941">
    <property type="entry name" value="Rieske_2Fe-2S"/>
</dbReference>
<evidence type="ECO:0000256" key="3">
    <source>
        <dbReference type="ARBA" id="ARBA00004866"/>
    </source>
</evidence>
<dbReference type="GeneID" id="95978724"/>
<dbReference type="InterPro" id="IPR015881">
    <property type="entry name" value="ARHD_Rieske_2Fe_2S"/>
</dbReference>
<proteinExistence type="inferred from homology"/>
<dbReference type="Gene3D" id="2.102.10.10">
    <property type="entry name" value="Rieske [2Fe-2S] iron-sulphur domain"/>
    <property type="match status" value="1"/>
</dbReference>
<dbReference type="CDD" id="cd03469">
    <property type="entry name" value="Rieske_RO_Alpha_N"/>
    <property type="match status" value="1"/>
</dbReference>
<dbReference type="PANTHER" id="PTHR43756">
    <property type="entry name" value="CHOLINE MONOOXYGENASE, CHLOROPLASTIC"/>
    <property type="match status" value="1"/>
</dbReference>
<dbReference type="PRINTS" id="PR00090">
    <property type="entry name" value="RNGDIOXGNASE"/>
</dbReference>
<evidence type="ECO:0000313" key="16">
    <source>
        <dbReference type="Proteomes" id="UP001562354"/>
    </source>
</evidence>
<dbReference type="Proteomes" id="UP001562354">
    <property type="component" value="Unassembled WGS sequence"/>
</dbReference>
<accession>A0ABR3P498</accession>
<dbReference type="CDD" id="cd00680">
    <property type="entry name" value="RHO_alpha_C"/>
    <property type="match status" value="1"/>
</dbReference>
<keyword evidence="8" id="KW-0479">Metal-binding</keyword>
<comment type="caution">
    <text evidence="15">The sequence shown here is derived from an EMBL/GenBank/DDBJ whole genome shotgun (WGS) entry which is preliminary data.</text>
</comment>
<keyword evidence="9" id="KW-0560">Oxidoreductase</keyword>
<evidence type="ECO:0000256" key="5">
    <source>
        <dbReference type="ARBA" id="ARBA00012763"/>
    </source>
</evidence>
<dbReference type="InterPro" id="IPR001663">
    <property type="entry name" value="Rng_hydr_dOase-A"/>
</dbReference>
<dbReference type="PANTHER" id="PTHR43756:SF5">
    <property type="entry name" value="CHOLINE MONOOXYGENASE, CHLOROPLASTIC"/>
    <property type="match status" value="1"/>
</dbReference>
<keyword evidence="12" id="KW-0520">NAD</keyword>
<dbReference type="InterPro" id="IPR036922">
    <property type="entry name" value="Rieske_2Fe-2S_sf"/>
</dbReference>
<dbReference type="EC" id="1.14.15.7" evidence="5"/>
<dbReference type="SUPFAM" id="SSF55961">
    <property type="entry name" value="Bet v1-like"/>
    <property type="match status" value="1"/>
</dbReference>
<dbReference type="Pfam" id="PF00848">
    <property type="entry name" value="Ring_hydroxyl_A"/>
    <property type="match status" value="1"/>
</dbReference>
<dbReference type="SUPFAM" id="SSF50022">
    <property type="entry name" value="ISP domain"/>
    <property type="match status" value="1"/>
</dbReference>
<evidence type="ECO:0000256" key="9">
    <source>
        <dbReference type="ARBA" id="ARBA00023002"/>
    </source>
</evidence>
<comment type="cofactor">
    <cofactor evidence="1">
        <name>Fe cation</name>
        <dbReference type="ChEBI" id="CHEBI:24875"/>
    </cofactor>
</comment>
<keyword evidence="16" id="KW-1185">Reference proteome</keyword>